<reference evidence="3" key="1">
    <citation type="submission" date="2022-11" db="UniProtKB">
        <authorList>
            <consortium name="EnsemblMetazoa"/>
        </authorList>
    </citation>
    <scope>IDENTIFICATION</scope>
</reference>
<dbReference type="PANTHER" id="PTHR12184:SF1">
    <property type="entry name" value="UBIQUINOL-CYTOCHROME-C REDUCTASE COMPLEX ASSEMBLY FACTOR 1"/>
    <property type="match status" value="1"/>
</dbReference>
<dbReference type="RefSeq" id="XP_038051892.1">
    <property type="nucleotide sequence ID" value="XM_038195964.1"/>
</dbReference>
<dbReference type="OrthoDB" id="4007at2759"/>
<dbReference type="AlphaFoldDB" id="A0A913ZJB1"/>
<evidence type="ECO:0000259" key="2">
    <source>
        <dbReference type="Pfam" id="PF03981"/>
    </source>
</evidence>
<dbReference type="InterPro" id="IPR021150">
    <property type="entry name" value="Ubiq_cyt_c_chap"/>
</dbReference>
<dbReference type="GO" id="GO:0005739">
    <property type="term" value="C:mitochondrion"/>
    <property type="evidence" value="ECO:0007669"/>
    <property type="project" value="TreeGrafter"/>
</dbReference>
<dbReference type="InterPro" id="IPR007129">
    <property type="entry name" value="Ubiqinol_cyt_c_chaperone_CPB3"/>
</dbReference>
<evidence type="ECO:0000313" key="3">
    <source>
        <dbReference type="EnsemblMetazoa" id="XP_038051892.1"/>
    </source>
</evidence>
<accession>A0A913ZJB1</accession>
<dbReference type="GO" id="GO:0034551">
    <property type="term" value="P:mitochondrial respiratory chain complex III assembly"/>
    <property type="evidence" value="ECO:0007669"/>
    <property type="project" value="TreeGrafter"/>
</dbReference>
<organism evidence="3 4">
    <name type="scientific">Patiria miniata</name>
    <name type="common">Bat star</name>
    <name type="synonym">Asterina miniata</name>
    <dbReference type="NCBI Taxonomy" id="46514"/>
    <lineage>
        <taxon>Eukaryota</taxon>
        <taxon>Metazoa</taxon>
        <taxon>Echinodermata</taxon>
        <taxon>Eleutherozoa</taxon>
        <taxon>Asterozoa</taxon>
        <taxon>Asteroidea</taxon>
        <taxon>Valvatacea</taxon>
        <taxon>Valvatida</taxon>
        <taxon>Asterinidae</taxon>
        <taxon>Patiria</taxon>
    </lineage>
</organism>
<dbReference type="GeneID" id="119724756"/>
<name>A0A913ZJB1_PATMI</name>
<dbReference type="EnsemblMetazoa" id="XM_038195964.1">
    <property type="protein sequence ID" value="XP_038051892.1"/>
    <property type="gene ID" value="LOC119724756"/>
</dbReference>
<sequence length="309" mass="35140">MYTVCRTSQMAISLGAAQIASRGIQTCCRSLSCLTTLAGNQQQTTSGPHADLTYSRWAYLRRGTQRHIGTSPQSLALVRRSAVALPDRKPGPFKRLMEQAGIPVQMRYNRFKIRVAGLNLYTSCVDNVDCQQFFRACGMPDTFFSWFLVTELHVWMCLVRLKQEGQEGKYMVHYLIMSMWHDIQERGRVMGIPSIKMKESLKKMVEQFNAALFGYDEGLLSNDSVLAAALWRNLFVRRDIEPAQLADMVEYVRQQVQYLETLDTAQLLQVGRIKWLPFKGIVPDKTTPLPKASSLDEELVFPEVDKIGS</sequence>
<evidence type="ECO:0000313" key="4">
    <source>
        <dbReference type="Proteomes" id="UP000887568"/>
    </source>
</evidence>
<evidence type="ECO:0000256" key="1">
    <source>
        <dbReference type="ARBA" id="ARBA00006407"/>
    </source>
</evidence>
<keyword evidence="4" id="KW-1185">Reference proteome</keyword>
<dbReference type="Pfam" id="PF03981">
    <property type="entry name" value="Ubiq_cyt_C_chap"/>
    <property type="match status" value="1"/>
</dbReference>
<dbReference type="PANTHER" id="PTHR12184">
    <property type="entry name" value="UBIQUINOL-CYTOCHROME C REDUCTASE COMPLEX ASSEMBLY FACTOR 1 FAMILY MEMBER"/>
    <property type="match status" value="1"/>
</dbReference>
<protein>
    <recommendedName>
        <fullName evidence="2">Ubiquinol-cytochrome c chaperone domain-containing protein</fullName>
    </recommendedName>
</protein>
<dbReference type="Proteomes" id="UP000887568">
    <property type="component" value="Unplaced"/>
</dbReference>
<dbReference type="CTD" id="55245"/>
<proteinExistence type="inferred from homology"/>
<feature type="domain" description="Ubiquinol-cytochrome c chaperone" evidence="2">
    <location>
        <begin position="136"/>
        <end position="269"/>
    </location>
</feature>
<dbReference type="OMA" id="GKYMTHY"/>
<comment type="similarity">
    <text evidence="1">Belongs to the CBP3 family.</text>
</comment>